<dbReference type="GO" id="GO:0006351">
    <property type="term" value="P:DNA-templated transcription"/>
    <property type="evidence" value="ECO:0007669"/>
    <property type="project" value="InterPro"/>
</dbReference>
<keyword evidence="3" id="KW-0805">Transcription regulation</keyword>
<dbReference type="EMBL" id="JAQJZL010000001">
    <property type="protein sequence ID" value="KAJ6057474.1"/>
    <property type="molecule type" value="Genomic_DNA"/>
</dbReference>
<dbReference type="GO" id="GO:0008270">
    <property type="term" value="F:zinc ion binding"/>
    <property type="evidence" value="ECO:0007669"/>
    <property type="project" value="InterPro"/>
</dbReference>
<organism evidence="7 8">
    <name type="scientific">Penicillium canescens</name>
    <dbReference type="NCBI Taxonomy" id="5083"/>
    <lineage>
        <taxon>Eukaryota</taxon>
        <taxon>Fungi</taxon>
        <taxon>Dikarya</taxon>
        <taxon>Ascomycota</taxon>
        <taxon>Pezizomycotina</taxon>
        <taxon>Eurotiomycetes</taxon>
        <taxon>Eurotiomycetidae</taxon>
        <taxon>Eurotiales</taxon>
        <taxon>Aspergillaceae</taxon>
        <taxon>Penicillium</taxon>
    </lineage>
</organism>
<feature type="domain" description="Xylanolytic transcriptional activator regulatory" evidence="6">
    <location>
        <begin position="59"/>
        <end position="129"/>
    </location>
</feature>
<evidence type="ECO:0000256" key="2">
    <source>
        <dbReference type="ARBA" id="ARBA00022723"/>
    </source>
</evidence>
<evidence type="ECO:0000313" key="8">
    <source>
        <dbReference type="Proteomes" id="UP001219568"/>
    </source>
</evidence>
<evidence type="ECO:0000256" key="1">
    <source>
        <dbReference type="ARBA" id="ARBA00004123"/>
    </source>
</evidence>
<keyword evidence="4" id="KW-0804">Transcription</keyword>
<dbReference type="AlphaFoldDB" id="A0AAD6NEG2"/>
<proteinExistence type="predicted"/>
<comment type="subcellular location">
    <subcellularLocation>
        <location evidence="1">Nucleus</location>
    </subcellularLocation>
</comment>
<keyword evidence="5" id="KW-0539">Nucleus</keyword>
<dbReference type="GO" id="GO:0000981">
    <property type="term" value="F:DNA-binding transcription factor activity, RNA polymerase II-specific"/>
    <property type="evidence" value="ECO:0007669"/>
    <property type="project" value="InterPro"/>
</dbReference>
<dbReference type="SMART" id="SM00906">
    <property type="entry name" value="Fungal_trans"/>
    <property type="match status" value="1"/>
</dbReference>
<dbReference type="Pfam" id="PF04082">
    <property type="entry name" value="Fungal_trans"/>
    <property type="match status" value="1"/>
</dbReference>
<protein>
    <recommendedName>
        <fullName evidence="6">Xylanolytic transcriptional activator regulatory domain-containing protein</fullName>
    </recommendedName>
</protein>
<evidence type="ECO:0000313" key="7">
    <source>
        <dbReference type="EMBL" id="KAJ6057474.1"/>
    </source>
</evidence>
<dbReference type="InterPro" id="IPR050815">
    <property type="entry name" value="TF_fung"/>
</dbReference>
<dbReference type="CDD" id="cd12148">
    <property type="entry name" value="fungal_TF_MHR"/>
    <property type="match status" value="1"/>
</dbReference>
<reference evidence="7" key="2">
    <citation type="submission" date="2023-01" db="EMBL/GenBank/DDBJ databases">
        <authorList>
            <person name="Petersen C."/>
        </authorList>
    </citation>
    <scope>NUCLEOTIDE SEQUENCE</scope>
    <source>
        <strain evidence="7">IBT 15450</strain>
    </source>
</reference>
<gene>
    <name evidence="7" type="ORF">N7460_000748</name>
</gene>
<comment type="caution">
    <text evidence="7">The sequence shown here is derived from an EMBL/GenBank/DDBJ whole genome shotgun (WGS) entry which is preliminary data.</text>
</comment>
<evidence type="ECO:0000256" key="5">
    <source>
        <dbReference type="ARBA" id="ARBA00023242"/>
    </source>
</evidence>
<dbReference type="PANTHER" id="PTHR47338">
    <property type="entry name" value="ZN(II)2CYS6 TRANSCRIPTION FACTOR (EUROFUNG)-RELATED"/>
    <property type="match status" value="1"/>
</dbReference>
<dbReference type="InterPro" id="IPR007219">
    <property type="entry name" value="XnlR_reg_dom"/>
</dbReference>
<dbReference type="PANTHER" id="PTHR47338:SF16">
    <property type="entry name" value="TRANSCRIPTION FACTOR, PUTATIVE (AFU_ORTHOLOGUE AFUA_2G09360)-RELATED"/>
    <property type="match status" value="1"/>
</dbReference>
<evidence type="ECO:0000256" key="4">
    <source>
        <dbReference type="ARBA" id="ARBA00023163"/>
    </source>
</evidence>
<accession>A0AAD6NEG2</accession>
<dbReference type="GO" id="GO:0005634">
    <property type="term" value="C:nucleus"/>
    <property type="evidence" value="ECO:0007669"/>
    <property type="project" value="UniProtKB-SubCell"/>
</dbReference>
<evidence type="ECO:0000256" key="3">
    <source>
        <dbReference type="ARBA" id="ARBA00023015"/>
    </source>
</evidence>
<sequence length="399" mass="45455">MALSARFSDDPEVRQKTKEFFSAAKVSLKIDIDNVCLDTIHASILIGNLCGAEGETAGEALFFGVAFRMAHVLHLPEPDATDDSITQEIKVRTWWSLYMIDTWSSAGLNLPRQMYDKGQNRLPMPEISFWSLETGHNLENGAQLGVGLWGYMVILARIFSHIQDLHVRLADGALDEHQAEAITERLAHEFDKYLQDLPSNLHFTIDNLKQHATAGLGRAFVALHLGYHHYATLLYFQYFDTQLQRTPSRTIFVARCKYHAASFSDLLRLSHETEDCEAFYLIVAHMTVVSSSALLHTLLFGSQDELLDTRKRLYLNFEILLKLKQFWPGVDLMMERLFTFQKVCMQSMDDIYTVDRWIVKFLLHHALPIEGEVGTPTGSDLAERGRFANDALSMLRPLE</sequence>
<dbReference type="GO" id="GO:0003677">
    <property type="term" value="F:DNA binding"/>
    <property type="evidence" value="ECO:0007669"/>
    <property type="project" value="InterPro"/>
</dbReference>
<dbReference type="Proteomes" id="UP001219568">
    <property type="component" value="Unassembled WGS sequence"/>
</dbReference>
<evidence type="ECO:0000259" key="6">
    <source>
        <dbReference type="SMART" id="SM00906"/>
    </source>
</evidence>
<name>A0AAD6NEG2_PENCN</name>
<keyword evidence="8" id="KW-1185">Reference proteome</keyword>
<reference evidence="7" key="1">
    <citation type="journal article" date="2023" name="IMA Fungus">
        <title>Comparative genomic study of the Penicillium genus elucidates a diverse pangenome and 15 lateral gene transfer events.</title>
        <authorList>
            <person name="Petersen C."/>
            <person name="Sorensen T."/>
            <person name="Nielsen M.R."/>
            <person name="Sondergaard T.E."/>
            <person name="Sorensen J.L."/>
            <person name="Fitzpatrick D.A."/>
            <person name="Frisvad J.C."/>
            <person name="Nielsen K.L."/>
        </authorList>
    </citation>
    <scope>NUCLEOTIDE SEQUENCE</scope>
    <source>
        <strain evidence="7">IBT 15450</strain>
    </source>
</reference>
<keyword evidence="2" id="KW-0479">Metal-binding</keyword>